<feature type="transmembrane region" description="Helical" evidence="1">
    <location>
        <begin position="375"/>
        <end position="393"/>
    </location>
</feature>
<evidence type="ECO:0000313" key="3">
    <source>
        <dbReference type="Proteomes" id="UP000076532"/>
    </source>
</evidence>
<reference evidence="2 3" key="1">
    <citation type="journal article" date="2016" name="Mol. Biol. Evol.">
        <title>Comparative Genomics of Early-Diverging Mushroom-Forming Fungi Provides Insights into the Origins of Lignocellulose Decay Capabilities.</title>
        <authorList>
            <person name="Nagy L.G."/>
            <person name="Riley R."/>
            <person name="Tritt A."/>
            <person name="Adam C."/>
            <person name="Daum C."/>
            <person name="Floudas D."/>
            <person name="Sun H."/>
            <person name="Yadav J.S."/>
            <person name="Pangilinan J."/>
            <person name="Larsson K.H."/>
            <person name="Matsuura K."/>
            <person name="Barry K."/>
            <person name="Labutti K."/>
            <person name="Kuo R."/>
            <person name="Ohm R.A."/>
            <person name="Bhattacharya S.S."/>
            <person name="Shirouzu T."/>
            <person name="Yoshinaga Y."/>
            <person name="Martin F.M."/>
            <person name="Grigoriev I.V."/>
            <person name="Hibbett D.S."/>
        </authorList>
    </citation>
    <scope>NUCLEOTIDE SEQUENCE [LARGE SCALE GENOMIC DNA]</scope>
    <source>
        <strain evidence="2 3">CBS 109695</strain>
    </source>
</reference>
<feature type="transmembrane region" description="Helical" evidence="1">
    <location>
        <begin position="405"/>
        <end position="422"/>
    </location>
</feature>
<accession>A0A166TVQ7</accession>
<name>A0A166TVQ7_9AGAM</name>
<keyword evidence="3" id="KW-1185">Reference proteome</keyword>
<keyword evidence="1" id="KW-1133">Transmembrane helix</keyword>
<evidence type="ECO:0000313" key="2">
    <source>
        <dbReference type="EMBL" id="KZP31038.1"/>
    </source>
</evidence>
<sequence length="504" mass="56034">MTISQPSRHLPMAATYEKPPLLFRVLHEEEEGAPYLCSKAHLFENISPPTLAMQMYNRTPEARLVLEIFHLQADRTYLPTPYYDHIDGGDGREEGKRGSRGLAWAGVAWAGGGGRRVSIGIQLKIMKFGETALAGKGRDGERRCGESSSGACERECDSLSSSVGGGKWGFTPTTFECIPRNAQSRTFKALASVSLSLEPAPGSSNFIQVAHNKDKPNHKDYLREEPQLEEGGHFHVMVQADSSACTKGTGKRDGEYLKNDGLGRKFTKKLENFAKVNVAIGIKLVPTGQRLLYRHVQILIRPARRCSPDYRRSTQSLKLRSPLTIVFLNQSITNLCASAFLALIILDAWSSSQCPLCRWTHGVLTEVFFVCHLDFHYGGMIHIPFLAVLVRAYCRFHYVLPKDTLFSHISWSFSVIFLYHGLGPHRHSISPPLTYLFLSLCMSLAISSSPIYTPTYAYSNIPAQFMSLASAHLTVAVADDNARSLSMYRWSNDLKLPLLSSGDT</sequence>
<keyword evidence="1" id="KW-0472">Membrane</keyword>
<dbReference type="AlphaFoldDB" id="A0A166TVQ7"/>
<feature type="transmembrane region" description="Helical" evidence="1">
    <location>
        <begin position="434"/>
        <end position="452"/>
    </location>
</feature>
<feature type="transmembrane region" description="Helical" evidence="1">
    <location>
        <begin position="321"/>
        <end position="346"/>
    </location>
</feature>
<dbReference type="EMBL" id="KV417491">
    <property type="protein sequence ID" value="KZP31038.1"/>
    <property type="molecule type" value="Genomic_DNA"/>
</dbReference>
<gene>
    <name evidence="2" type="ORF">FIBSPDRAFT_883732</name>
</gene>
<proteinExistence type="predicted"/>
<organism evidence="2 3">
    <name type="scientific">Athelia psychrophila</name>
    <dbReference type="NCBI Taxonomy" id="1759441"/>
    <lineage>
        <taxon>Eukaryota</taxon>
        <taxon>Fungi</taxon>
        <taxon>Dikarya</taxon>
        <taxon>Basidiomycota</taxon>
        <taxon>Agaricomycotina</taxon>
        <taxon>Agaricomycetes</taxon>
        <taxon>Agaricomycetidae</taxon>
        <taxon>Atheliales</taxon>
        <taxon>Atheliaceae</taxon>
        <taxon>Athelia</taxon>
    </lineage>
</organism>
<keyword evidence="1" id="KW-0812">Transmembrane</keyword>
<evidence type="ECO:0000256" key="1">
    <source>
        <dbReference type="SAM" id="Phobius"/>
    </source>
</evidence>
<protein>
    <submittedName>
        <fullName evidence="2">Uncharacterized protein</fullName>
    </submittedName>
</protein>
<dbReference type="Proteomes" id="UP000076532">
    <property type="component" value="Unassembled WGS sequence"/>
</dbReference>